<proteinExistence type="predicted"/>
<organism evidence="1 2">
    <name type="scientific">Durusdinium trenchii</name>
    <dbReference type="NCBI Taxonomy" id="1381693"/>
    <lineage>
        <taxon>Eukaryota</taxon>
        <taxon>Sar</taxon>
        <taxon>Alveolata</taxon>
        <taxon>Dinophyceae</taxon>
        <taxon>Suessiales</taxon>
        <taxon>Symbiodiniaceae</taxon>
        <taxon>Durusdinium</taxon>
    </lineage>
</organism>
<comment type="caution">
    <text evidence="1">The sequence shown here is derived from an EMBL/GenBank/DDBJ whole genome shotgun (WGS) entry which is preliminary data.</text>
</comment>
<gene>
    <name evidence="1" type="ORF">SCF082_LOCUS12981</name>
</gene>
<evidence type="ECO:0000313" key="1">
    <source>
        <dbReference type="EMBL" id="CAK9015971.1"/>
    </source>
</evidence>
<accession>A0ABP0JNG9</accession>
<protein>
    <submittedName>
        <fullName evidence="1">Uncharacterized protein</fullName>
    </submittedName>
</protein>
<name>A0ABP0JNG9_9DINO</name>
<dbReference type="Proteomes" id="UP001642464">
    <property type="component" value="Unassembled WGS sequence"/>
</dbReference>
<dbReference type="EMBL" id="CAXAMM010007991">
    <property type="protein sequence ID" value="CAK9015971.1"/>
    <property type="molecule type" value="Genomic_DNA"/>
</dbReference>
<evidence type="ECO:0000313" key="2">
    <source>
        <dbReference type="Proteomes" id="UP001642464"/>
    </source>
</evidence>
<keyword evidence="2" id="KW-1185">Reference proteome</keyword>
<reference evidence="1 2" key="1">
    <citation type="submission" date="2024-02" db="EMBL/GenBank/DDBJ databases">
        <authorList>
            <person name="Chen Y."/>
            <person name="Shah S."/>
            <person name="Dougan E. K."/>
            <person name="Thang M."/>
            <person name="Chan C."/>
        </authorList>
    </citation>
    <scope>NUCLEOTIDE SEQUENCE [LARGE SCALE GENOMIC DNA]</scope>
</reference>
<sequence length="175" mass="19471">MQPWRSYLPCPECALQRKPGLAMPIYGSSGISGARMHRSNVACLPFYSKWAQQARAPVEQQGLNLDHQAEKVPNIRKINSIVNAALDISESSQSETFNKTLERFSGEMTAEWSSSLRGANARYQGDHLKPHALCHMNDCGGSSATSPVESPREPHTIERPLKHERGIPCTYIVRL</sequence>